<evidence type="ECO:0000256" key="4">
    <source>
        <dbReference type="RuleBase" id="RU000363"/>
    </source>
</evidence>
<dbReference type="STRING" id="1353952.A0A165JW65"/>
<keyword evidence="3" id="KW-0560">Oxidoreductase</keyword>
<proteinExistence type="inferred from homology"/>
<keyword evidence="2" id="KW-0521">NADP</keyword>
<dbReference type="GO" id="GO:0005737">
    <property type="term" value="C:cytoplasm"/>
    <property type="evidence" value="ECO:0007669"/>
    <property type="project" value="TreeGrafter"/>
</dbReference>
<dbReference type="PRINTS" id="PR00080">
    <property type="entry name" value="SDRFAMILY"/>
</dbReference>
<dbReference type="OrthoDB" id="5371740at2759"/>
<dbReference type="InterPro" id="IPR036291">
    <property type="entry name" value="NAD(P)-bd_dom_sf"/>
</dbReference>
<reference evidence="5 6" key="1">
    <citation type="journal article" date="2016" name="Mol. Biol. Evol.">
        <title>Comparative Genomics of Early-Diverging Mushroom-Forming Fungi Provides Insights into the Origins of Lignocellulose Decay Capabilities.</title>
        <authorList>
            <person name="Nagy L.G."/>
            <person name="Riley R."/>
            <person name="Tritt A."/>
            <person name="Adam C."/>
            <person name="Daum C."/>
            <person name="Floudas D."/>
            <person name="Sun H."/>
            <person name="Yadav J.S."/>
            <person name="Pangilinan J."/>
            <person name="Larsson K.H."/>
            <person name="Matsuura K."/>
            <person name="Barry K."/>
            <person name="Labutti K."/>
            <person name="Kuo R."/>
            <person name="Ohm R.A."/>
            <person name="Bhattacharya S.S."/>
            <person name="Shirouzu T."/>
            <person name="Yoshinaga Y."/>
            <person name="Martin F.M."/>
            <person name="Grigoriev I.V."/>
            <person name="Hibbett D.S."/>
        </authorList>
    </citation>
    <scope>NUCLEOTIDE SEQUENCE [LARGE SCALE GENOMIC DNA]</scope>
    <source>
        <strain evidence="5 6">HHB12733</strain>
    </source>
</reference>
<name>A0A165JW65_9BASI</name>
<dbReference type="PROSITE" id="PS00061">
    <property type="entry name" value="ADH_SHORT"/>
    <property type="match status" value="1"/>
</dbReference>
<dbReference type="Proteomes" id="UP000076842">
    <property type="component" value="Unassembled WGS sequence"/>
</dbReference>
<dbReference type="PANTHER" id="PTHR44229:SF4">
    <property type="entry name" value="15-HYDROXYPROSTAGLANDIN DEHYDROGENASE [NAD(+)]"/>
    <property type="match status" value="1"/>
</dbReference>
<dbReference type="EMBL" id="KV423917">
    <property type="protein sequence ID" value="KZT62355.1"/>
    <property type="molecule type" value="Genomic_DNA"/>
</dbReference>
<dbReference type="PRINTS" id="PR00081">
    <property type="entry name" value="GDHRDH"/>
</dbReference>
<gene>
    <name evidence="5" type="ORF">CALCODRAFT_462963</name>
</gene>
<evidence type="ECO:0000256" key="1">
    <source>
        <dbReference type="ARBA" id="ARBA00006484"/>
    </source>
</evidence>
<dbReference type="PANTHER" id="PTHR44229">
    <property type="entry name" value="15-HYDROXYPROSTAGLANDIN DEHYDROGENASE [NAD(+)]"/>
    <property type="match status" value="1"/>
</dbReference>
<sequence length="290" mass="31237">MSLTDKQLFAHASRLRDKVVLITGAASGIGKAIALEAAKNGAHLVIGDIDESALQTSCKEIKAIGGSVIGQRCDVTSWDDQVSLFQLAMRTYGKIHIVIPNAGISERARFNNLDTEDLGSGPQPMKPDLKPLEINLISVIYSARLAVFYLRSNPDPGKTIVFIGSIASLMSLPPGCMYVTSKHGVLGLAKNLANEVHLFGIRVATICPWFADTAIVYPAARRLLGNLPMAQVRHIVGSVIHSATDPDPSTHGAVYAIPDDLGAFRIEGDELDLLSTGMYNILKERILRVI</sequence>
<dbReference type="AlphaFoldDB" id="A0A165JW65"/>
<protein>
    <submittedName>
        <fullName evidence="5">NAD(P)-binding protein</fullName>
    </submittedName>
</protein>
<dbReference type="SUPFAM" id="SSF51735">
    <property type="entry name" value="NAD(P)-binding Rossmann-fold domains"/>
    <property type="match status" value="1"/>
</dbReference>
<evidence type="ECO:0000313" key="6">
    <source>
        <dbReference type="Proteomes" id="UP000076842"/>
    </source>
</evidence>
<evidence type="ECO:0000256" key="2">
    <source>
        <dbReference type="ARBA" id="ARBA00022857"/>
    </source>
</evidence>
<dbReference type="InterPro" id="IPR002347">
    <property type="entry name" value="SDR_fam"/>
</dbReference>
<evidence type="ECO:0000256" key="3">
    <source>
        <dbReference type="ARBA" id="ARBA00023002"/>
    </source>
</evidence>
<dbReference type="InParanoid" id="A0A165JW65"/>
<evidence type="ECO:0000313" key="5">
    <source>
        <dbReference type="EMBL" id="KZT62355.1"/>
    </source>
</evidence>
<keyword evidence="6" id="KW-1185">Reference proteome</keyword>
<organism evidence="5 6">
    <name type="scientific">Calocera cornea HHB12733</name>
    <dbReference type="NCBI Taxonomy" id="1353952"/>
    <lineage>
        <taxon>Eukaryota</taxon>
        <taxon>Fungi</taxon>
        <taxon>Dikarya</taxon>
        <taxon>Basidiomycota</taxon>
        <taxon>Agaricomycotina</taxon>
        <taxon>Dacrymycetes</taxon>
        <taxon>Dacrymycetales</taxon>
        <taxon>Dacrymycetaceae</taxon>
        <taxon>Calocera</taxon>
    </lineage>
</organism>
<comment type="similarity">
    <text evidence="1 4">Belongs to the short-chain dehydrogenases/reductases (SDR) family.</text>
</comment>
<dbReference type="InterPro" id="IPR020904">
    <property type="entry name" value="Sc_DH/Rdtase_CS"/>
</dbReference>
<dbReference type="GO" id="GO:0016616">
    <property type="term" value="F:oxidoreductase activity, acting on the CH-OH group of donors, NAD or NADP as acceptor"/>
    <property type="evidence" value="ECO:0007669"/>
    <property type="project" value="TreeGrafter"/>
</dbReference>
<dbReference type="Gene3D" id="3.40.50.720">
    <property type="entry name" value="NAD(P)-binding Rossmann-like Domain"/>
    <property type="match status" value="1"/>
</dbReference>
<accession>A0A165JW65</accession>
<dbReference type="Pfam" id="PF00106">
    <property type="entry name" value="adh_short"/>
    <property type="match status" value="1"/>
</dbReference>